<evidence type="ECO:0000313" key="2">
    <source>
        <dbReference type="EMBL" id="VFJ67174.1"/>
    </source>
</evidence>
<accession>A0A450TIP5</accession>
<organism evidence="2">
    <name type="scientific">Candidatus Kentrum sp. DK</name>
    <dbReference type="NCBI Taxonomy" id="2126562"/>
    <lineage>
        <taxon>Bacteria</taxon>
        <taxon>Pseudomonadati</taxon>
        <taxon>Pseudomonadota</taxon>
        <taxon>Gammaproteobacteria</taxon>
        <taxon>Candidatus Kentrum</taxon>
    </lineage>
</organism>
<protein>
    <submittedName>
        <fullName evidence="2">Uncharacterized protein</fullName>
    </submittedName>
</protein>
<reference evidence="2" key="1">
    <citation type="submission" date="2019-02" db="EMBL/GenBank/DDBJ databases">
        <authorList>
            <person name="Gruber-Vodicka R. H."/>
            <person name="Seah K. B. B."/>
        </authorList>
    </citation>
    <scope>NUCLEOTIDE SEQUENCE</scope>
    <source>
        <strain evidence="1">BECK_DK161</strain>
        <strain evidence="2">BECK_DK47</strain>
    </source>
</reference>
<evidence type="ECO:0000313" key="1">
    <source>
        <dbReference type="EMBL" id="VFJ56340.1"/>
    </source>
</evidence>
<proteinExistence type="predicted"/>
<dbReference type="EMBL" id="CAADEX010000186">
    <property type="protein sequence ID" value="VFJ67174.1"/>
    <property type="molecule type" value="Genomic_DNA"/>
</dbReference>
<dbReference type="AlphaFoldDB" id="A0A450TIP5"/>
<sequence>MDYLAEIHEKRGPIQLVGWAKERSAVPINVSMMGTAPDKFRVDNKCAQRRLCPSYKATTFLWEGEAPAEPCSTGIFVGQSLALPVRLLRCPIADLDSQDNR</sequence>
<dbReference type="EMBL" id="CAADEY010000053">
    <property type="protein sequence ID" value="VFJ56340.1"/>
    <property type="molecule type" value="Genomic_DNA"/>
</dbReference>
<name>A0A450TIP5_9GAMM</name>
<gene>
    <name evidence="2" type="ORF">BECKDK2373B_GA0170837_11863</name>
    <name evidence="1" type="ORF">BECKDK2373C_GA0170839_10534</name>
</gene>